<dbReference type="GO" id="GO:0046872">
    <property type="term" value="F:metal ion binding"/>
    <property type="evidence" value="ECO:0007669"/>
    <property type="project" value="InterPro"/>
</dbReference>
<comment type="similarity">
    <text evidence="1">Belongs to the FrmR/RcnR family.</text>
</comment>
<dbReference type="Pfam" id="PF02583">
    <property type="entry name" value="Trns_repr_metal"/>
    <property type="match status" value="1"/>
</dbReference>
<evidence type="ECO:0000256" key="1">
    <source>
        <dbReference type="ARBA" id="ARBA00005260"/>
    </source>
</evidence>
<accession>A0A1A9EZM1</accession>
<keyword evidence="3" id="KW-1185">Reference proteome</keyword>
<dbReference type="KEGG" id="mars:A8C75_10895"/>
<dbReference type="Proteomes" id="UP000078070">
    <property type="component" value="Chromosome"/>
</dbReference>
<dbReference type="CDD" id="cd10153">
    <property type="entry name" value="RcnR-FrmR-like_DUF156"/>
    <property type="match status" value="1"/>
</dbReference>
<gene>
    <name evidence="2" type="ORF">A8C75_10895</name>
</gene>
<dbReference type="PANTHER" id="PTHR33677">
    <property type="entry name" value="TRANSCRIPTIONAL REPRESSOR FRMR-RELATED"/>
    <property type="match status" value="1"/>
</dbReference>
<dbReference type="Gene3D" id="1.20.58.1000">
    <property type="entry name" value="Metal-sensitive repressor, helix protomer"/>
    <property type="match status" value="1"/>
</dbReference>
<sequence>MGHTSKDSKQLLTRIRRIKGQAGALEKALEEDSDCSAILQQIAAIRGAVNGLMAQVLEGHIREHLGADDITPQERAEDVDQVVAALRSYLK</sequence>
<dbReference type="PANTHER" id="PTHR33677:SF5">
    <property type="entry name" value="TRANSCRIPTIONAL REPRESSOR FRMR"/>
    <property type="match status" value="1"/>
</dbReference>
<dbReference type="RefSeq" id="WP_067381951.1">
    <property type="nucleotide sequence ID" value="NZ_CP015839.1"/>
</dbReference>
<evidence type="ECO:0008006" key="4">
    <source>
        <dbReference type="Google" id="ProtNLM"/>
    </source>
</evidence>
<evidence type="ECO:0000313" key="3">
    <source>
        <dbReference type="Proteomes" id="UP000078070"/>
    </source>
</evidence>
<dbReference type="GO" id="GO:0045892">
    <property type="term" value="P:negative regulation of DNA-templated transcription"/>
    <property type="evidence" value="ECO:0007669"/>
    <property type="project" value="UniProtKB-ARBA"/>
</dbReference>
<dbReference type="InterPro" id="IPR003735">
    <property type="entry name" value="Metal_Tscrpt_repr"/>
</dbReference>
<evidence type="ECO:0000313" key="2">
    <source>
        <dbReference type="EMBL" id="ANG62943.1"/>
    </source>
</evidence>
<organism evidence="2 3">
    <name type="scientific">Marinobacterium aestuarii</name>
    <dbReference type="NCBI Taxonomy" id="1821621"/>
    <lineage>
        <taxon>Bacteria</taxon>
        <taxon>Pseudomonadati</taxon>
        <taxon>Pseudomonadota</taxon>
        <taxon>Gammaproteobacteria</taxon>
        <taxon>Oceanospirillales</taxon>
        <taxon>Oceanospirillaceae</taxon>
        <taxon>Marinobacterium</taxon>
    </lineage>
</organism>
<name>A0A1A9EZM1_9GAMM</name>
<dbReference type="GO" id="GO:0003677">
    <property type="term" value="F:DNA binding"/>
    <property type="evidence" value="ECO:0007669"/>
    <property type="project" value="InterPro"/>
</dbReference>
<dbReference type="OrthoDB" id="9806052at2"/>
<reference evidence="2 3" key="2">
    <citation type="journal article" date="2018" name="Int. J. Syst. Evol. Microbiol.">
        <title>Marinobacterium aestuarii sp. nov., a benzene-degrading marine bacterium isolated from estuary sediment.</title>
        <authorList>
            <person name="Bae S.S."/>
            <person name="Jung J."/>
            <person name="Chung D."/>
            <person name="Baek K."/>
        </authorList>
    </citation>
    <scope>NUCLEOTIDE SEQUENCE [LARGE SCALE GENOMIC DNA]</scope>
    <source>
        <strain evidence="2 3">ST58-10</strain>
    </source>
</reference>
<dbReference type="STRING" id="1821621.A8C75_10895"/>
<proteinExistence type="inferred from homology"/>
<dbReference type="AlphaFoldDB" id="A0A1A9EZM1"/>
<reference evidence="3" key="1">
    <citation type="submission" date="2016-05" db="EMBL/GenBank/DDBJ databases">
        <authorList>
            <person name="Baek K."/>
            <person name="Yang S.-J."/>
        </authorList>
    </citation>
    <scope>NUCLEOTIDE SEQUENCE [LARGE SCALE GENOMIC DNA]</scope>
    <source>
        <strain evidence="3">ST58-10</strain>
    </source>
</reference>
<protein>
    <recommendedName>
        <fullName evidence="4">Transcriptional regulator</fullName>
    </recommendedName>
</protein>
<dbReference type="InterPro" id="IPR038390">
    <property type="entry name" value="Metal_Tscrpt_repr_sf"/>
</dbReference>
<dbReference type="EMBL" id="CP015839">
    <property type="protein sequence ID" value="ANG62943.1"/>
    <property type="molecule type" value="Genomic_DNA"/>
</dbReference>